<dbReference type="PANTHER" id="PTHR18868">
    <property type="entry name" value="OS07G0665300 PROTEIN-RELATED"/>
    <property type="match status" value="1"/>
</dbReference>
<dbReference type="EnsemblPlants" id="EMT27810">
    <property type="protein sequence ID" value="EMT27810"/>
    <property type="gene ID" value="F775_02563"/>
</dbReference>
<dbReference type="InterPro" id="IPR009003">
    <property type="entry name" value="Peptidase_S1_PA"/>
</dbReference>
<organism evidence="1">
    <name type="scientific">Aegilops tauschii</name>
    <name type="common">Tausch's goatgrass</name>
    <name type="synonym">Aegilops squarrosa</name>
    <dbReference type="NCBI Taxonomy" id="37682"/>
    <lineage>
        <taxon>Eukaryota</taxon>
        <taxon>Viridiplantae</taxon>
        <taxon>Streptophyta</taxon>
        <taxon>Embryophyta</taxon>
        <taxon>Tracheophyta</taxon>
        <taxon>Spermatophyta</taxon>
        <taxon>Magnoliopsida</taxon>
        <taxon>Liliopsida</taxon>
        <taxon>Poales</taxon>
        <taxon>Poaceae</taxon>
        <taxon>BOP clade</taxon>
        <taxon>Pooideae</taxon>
        <taxon>Triticodae</taxon>
        <taxon>Triticeae</taxon>
        <taxon>Triticinae</taxon>
        <taxon>Aegilops</taxon>
    </lineage>
</organism>
<dbReference type="SUPFAM" id="SSF50494">
    <property type="entry name" value="Trypsin-like serine proteases"/>
    <property type="match status" value="2"/>
</dbReference>
<dbReference type="Pfam" id="PF13365">
    <property type="entry name" value="Trypsin_2"/>
    <property type="match status" value="1"/>
</dbReference>
<dbReference type="AlphaFoldDB" id="M8BS56"/>
<protein>
    <submittedName>
        <fullName evidence="1">Uncharacterized protein</fullName>
    </submittedName>
</protein>
<accession>M8BS56</accession>
<proteinExistence type="predicted"/>
<name>M8BS56_AEGTA</name>
<reference evidence="1" key="1">
    <citation type="submission" date="2015-06" db="UniProtKB">
        <authorList>
            <consortium name="EnsemblPlants"/>
        </authorList>
    </citation>
    <scope>IDENTIFICATION</scope>
</reference>
<sequence length="513" mass="56077">MECTRHRCGIIELKLQDTAGCNLRHGALAAKFNRSDETVGWTNSVICMLGHTCRMSGECYKVLVRHEDKVVTGFLDKYDSYLNIAAVNVMDMPDLHTVPSSQHVKFLPHSAVVAVGCDIDGNLVSTGGMLTDDNSCGSWLLLSTCKISEVCEGGPLFDFDGNFVGINLCLGTEATLFLPRIIVLPWCMCCGPLENIKFPAPSNSSKAAVRDGLDKNQFGDLESLGYPKPLNDGMILVNTFEEPFGDECGEEGKRIFACTGLFIEWKGFTAILTSASLLREPGCEDQKIVKNLRIEVLLPNKGRAEGKLQHVSLHYNVALVSVKDFCASQPAVKVEHRWPDSGKVLAVGCCFSSGRLMAARGQKYGRPNVQFDCKYLGYSTCKITKAGIGGPLADLDGKFVGMNFYDKYVGHTPYLSWREIVPLLEYFETKGPVAEGGDYGNPSDKPDWTKEGDNSVSCNSATWAVRCAVIAHGFCHLFASATLFDGCNAPMMILMLCGYARHNVEYDTLALIA</sequence>
<dbReference type="PANTHER" id="PTHR18868:SF49">
    <property type="entry name" value="OS11G0147200 PROTEIN"/>
    <property type="match status" value="1"/>
</dbReference>
<dbReference type="ExpressionAtlas" id="M8BS56">
    <property type="expression patterns" value="baseline"/>
</dbReference>
<evidence type="ECO:0000313" key="1">
    <source>
        <dbReference type="EnsemblPlants" id="EMT27810"/>
    </source>
</evidence>